<gene>
    <name evidence="1" type="ORF">DFQ02_109122</name>
</gene>
<dbReference type="Proteomes" id="UP000256629">
    <property type="component" value="Unassembled WGS sequence"/>
</dbReference>
<proteinExistence type="predicted"/>
<evidence type="ECO:0000313" key="2">
    <source>
        <dbReference type="Proteomes" id="UP000256629"/>
    </source>
</evidence>
<dbReference type="NCBIfam" id="NF033487">
    <property type="entry name" value="Lacal_2735_fam"/>
    <property type="match status" value="1"/>
</dbReference>
<dbReference type="RefSeq" id="WP_116525082.1">
    <property type="nucleotide sequence ID" value="NZ_QRDX01000009.1"/>
</dbReference>
<dbReference type="OrthoDB" id="1453925at2"/>
<sequence length="64" mass="7705">MSRSDFIKSRKKALDKRYKELVEQAYNLRETDFALSDFSEYKALELLHEINRLNYLSRDITPFS</sequence>
<accession>A0A3D9H671</accession>
<evidence type="ECO:0000313" key="1">
    <source>
        <dbReference type="EMBL" id="RED45005.1"/>
    </source>
</evidence>
<dbReference type="AlphaFoldDB" id="A0A3D9H671"/>
<name>A0A3D9H671_9FLAO</name>
<evidence type="ECO:0008006" key="3">
    <source>
        <dbReference type="Google" id="ProtNLM"/>
    </source>
</evidence>
<keyword evidence="2" id="KW-1185">Reference proteome</keyword>
<reference evidence="1 2" key="1">
    <citation type="submission" date="2018-07" db="EMBL/GenBank/DDBJ databases">
        <title>Genomic Encyclopedia of Type Strains, Phase III (KMG-III): the genomes of soil and plant-associated and newly described type strains.</title>
        <authorList>
            <person name="Whitman W."/>
        </authorList>
    </citation>
    <scope>NUCLEOTIDE SEQUENCE [LARGE SCALE GENOMIC DNA]</scope>
    <source>
        <strain evidence="1 2">CECT 8487</strain>
    </source>
</reference>
<protein>
    <recommendedName>
        <fullName evidence="3">Lacal_2735 family protein</fullName>
    </recommendedName>
</protein>
<dbReference type="InterPro" id="IPR045493">
    <property type="entry name" value="DUF6435"/>
</dbReference>
<organism evidence="1 2">
    <name type="scientific">Seonamhaeicola aphaedonensis</name>
    <dbReference type="NCBI Taxonomy" id="1461338"/>
    <lineage>
        <taxon>Bacteria</taxon>
        <taxon>Pseudomonadati</taxon>
        <taxon>Bacteroidota</taxon>
        <taxon>Flavobacteriia</taxon>
        <taxon>Flavobacteriales</taxon>
        <taxon>Flavobacteriaceae</taxon>
    </lineage>
</organism>
<dbReference type="EMBL" id="QRDX01000009">
    <property type="protein sequence ID" value="RED45005.1"/>
    <property type="molecule type" value="Genomic_DNA"/>
</dbReference>
<comment type="caution">
    <text evidence="1">The sequence shown here is derived from an EMBL/GenBank/DDBJ whole genome shotgun (WGS) entry which is preliminary data.</text>
</comment>